<dbReference type="InterPro" id="IPR041698">
    <property type="entry name" value="Methyltransf_25"/>
</dbReference>
<feature type="compositionally biased region" description="Gly residues" evidence="1">
    <location>
        <begin position="142"/>
        <end position="157"/>
    </location>
</feature>
<feature type="compositionally biased region" description="Basic residues" evidence="1">
    <location>
        <begin position="103"/>
        <end position="116"/>
    </location>
</feature>
<proteinExistence type="predicted"/>
<accession>A0A3A9ZYQ3</accession>
<evidence type="ECO:0000313" key="3">
    <source>
        <dbReference type="EMBL" id="RKN53220.1"/>
    </source>
</evidence>
<dbReference type="EMBL" id="RBAN01000004">
    <property type="protein sequence ID" value="RKN53220.1"/>
    <property type="molecule type" value="Genomic_DNA"/>
</dbReference>
<reference evidence="3 4" key="1">
    <citation type="journal article" date="2015" name="Int. J. Syst. Evol. Microbiol.">
        <title>Micromonospora costi sp. nov., isolated from a leaf of Costus speciosus.</title>
        <authorList>
            <person name="Thawai C."/>
        </authorList>
    </citation>
    <scope>NUCLEOTIDE SEQUENCE [LARGE SCALE GENOMIC DNA]</scope>
    <source>
        <strain evidence="3 4">CS1-12</strain>
    </source>
</reference>
<evidence type="ECO:0000313" key="4">
    <source>
        <dbReference type="Proteomes" id="UP000279968"/>
    </source>
</evidence>
<gene>
    <name evidence="3" type="ORF">D7193_23140</name>
</gene>
<organism evidence="3 4">
    <name type="scientific">Micromonospora costi</name>
    <dbReference type="NCBI Taxonomy" id="1530042"/>
    <lineage>
        <taxon>Bacteria</taxon>
        <taxon>Bacillati</taxon>
        <taxon>Actinomycetota</taxon>
        <taxon>Actinomycetes</taxon>
        <taxon>Micromonosporales</taxon>
        <taxon>Micromonosporaceae</taxon>
        <taxon>Micromonospora</taxon>
    </lineage>
</organism>
<sequence length="492" mass="51384">MDPRAAARPVRPATRDRPRRRARGGPGPARRGHGHGWGAAVRRVGHPHEGARRPRRGARAGGGTALDLRVRRRAHAGPRVRGGPAGAVGDHRARRPGPPGRPPHGRRAGRRVRRGRPAGAPVARRDVRHGGRRGPGPRRPGAGHGGGRPAGGAGPGAGRRTPGSARATGRPAGAGRRAAALARRRRPARPAPRRRPGPARHTRGLARHGGAGRRSARGGGGVSTDVLSPFAAWLGLRETADAAARAADLVEAVRGRLPAGGPSTIHDLGSGTGSMLRWLAPRLPGPQRWVLYDRDPELLAHAAAGTVTAADGAPVTVLTRCTDLTRLTAADLAAADLVTASALLDMFTADEVERVVAACAGAGRPALLMISVTGGVRLTPADPLDAEIAAAFNDHQRRTAGGRHLLGPDAVDATLAAFARHGVPVRTRPSPWRLGPEQAELTAEWFRGWVGAACEQRPELADRAARYARRRLAEAAAGRLTVVVEHRDLLAG</sequence>
<dbReference type="AlphaFoldDB" id="A0A3A9ZYQ3"/>
<feature type="compositionally biased region" description="Basic residues" evidence="1">
    <location>
        <begin position="182"/>
        <end position="216"/>
    </location>
</feature>
<evidence type="ECO:0000256" key="1">
    <source>
        <dbReference type="SAM" id="MobiDB-lite"/>
    </source>
</evidence>
<keyword evidence="3" id="KW-0808">Transferase</keyword>
<dbReference type="GO" id="GO:0032259">
    <property type="term" value="P:methylation"/>
    <property type="evidence" value="ECO:0007669"/>
    <property type="project" value="UniProtKB-KW"/>
</dbReference>
<dbReference type="InterPro" id="IPR029063">
    <property type="entry name" value="SAM-dependent_MTases_sf"/>
</dbReference>
<dbReference type="GO" id="GO:0008168">
    <property type="term" value="F:methyltransferase activity"/>
    <property type="evidence" value="ECO:0007669"/>
    <property type="project" value="UniProtKB-KW"/>
</dbReference>
<dbReference type="OrthoDB" id="7273451at2"/>
<name>A0A3A9ZYQ3_9ACTN</name>
<evidence type="ECO:0000259" key="2">
    <source>
        <dbReference type="Pfam" id="PF13649"/>
    </source>
</evidence>
<feature type="region of interest" description="Disordered" evidence="1">
    <location>
        <begin position="1"/>
        <end position="223"/>
    </location>
</feature>
<dbReference type="Gene3D" id="3.40.50.150">
    <property type="entry name" value="Vaccinia Virus protein VP39"/>
    <property type="match status" value="1"/>
</dbReference>
<dbReference type="Proteomes" id="UP000279968">
    <property type="component" value="Unassembled WGS sequence"/>
</dbReference>
<dbReference type="Pfam" id="PF13649">
    <property type="entry name" value="Methyltransf_25"/>
    <property type="match status" value="1"/>
</dbReference>
<feature type="compositionally biased region" description="Low complexity" evidence="1">
    <location>
        <begin position="158"/>
        <end position="181"/>
    </location>
</feature>
<dbReference type="SUPFAM" id="SSF53335">
    <property type="entry name" value="S-adenosyl-L-methionine-dependent methyltransferases"/>
    <property type="match status" value="1"/>
</dbReference>
<feature type="domain" description="Methyltransferase" evidence="2">
    <location>
        <begin position="266"/>
        <end position="362"/>
    </location>
</feature>
<feature type="compositionally biased region" description="Low complexity" evidence="1">
    <location>
        <begin position="1"/>
        <end position="12"/>
    </location>
</feature>
<keyword evidence="4" id="KW-1185">Reference proteome</keyword>
<protein>
    <submittedName>
        <fullName evidence="3">Methyltransferase domain-containing protein</fullName>
    </submittedName>
</protein>
<keyword evidence="3" id="KW-0489">Methyltransferase</keyword>
<comment type="caution">
    <text evidence="3">The sequence shown here is derived from an EMBL/GenBank/DDBJ whole genome shotgun (WGS) entry which is preliminary data.</text>
</comment>